<gene>
    <name evidence="7" type="ORF">GCM10009691_33330</name>
</gene>
<dbReference type="EMBL" id="BAAALY010000016">
    <property type="protein sequence ID" value="GAA1556458.1"/>
    <property type="molecule type" value="Genomic_DNA"/>
</dbReference>
<evidence type="ECO:0000256" key="3">
    <source>
        <dbReference type="ARBA" id="ARBA00022989"/>
    </source>
</evidence>
<sequence length="345" mass="36266">MKTYARDFFRIPSPRGHRTPALRVAAGIGIPLVVLVIMGRTDLTIFAVFGALTGVFGRVEPHWLRLKHQTFAGILMSLSIVGGVICGGLGINGWPLVGIGTLIAGVLSIVADVLRLRPAGPLFYIFAFMATANVPFEGMLWEAALAGVASVGVALVLGFIGRLWARRDEQDRQLEESPLPPWSRILAQSGRYAVGVGLAGSLAAASGLGHHYWAMVAACAPIAVADASGGMVRAVHRVIGTYGGVLLSAGLLTVDWTPLGLAVLLAGLQFLGEVFVISHYSLALVFITPMALMMTEFVAPGPTGILVADRALETTIGAVVAFLVILASTRGQRTQARELRAQPAG</sequence>
<keyword evidence="4 5" id="KW-0472">Membrane</keyword>
<evidence type="ECO:0000313" key="7">
    <source>
        <dbReference type="EMBL" id="GAA1556458.1"/>
    </source>
</evidence>
<keyword evidence="8" id="KW-1185">Reference proteome</keyword>
<accession>A0ABN2CCS0</accession>
<name>A0ABN2CCS0_9MICO</name>
<feature type="domain" description="Integral membrane bound transporter" evidence="6">
    <location>
        <begin position="198"/>
        <end position="324"/>
    </location>
</feature>
<keyword evidence="2 5" id="KW-0812">Transmembrane</keyword>
<evidence type="ECO:0000256" key="5">
    <source>
        <dbReference type="SAM" id="Phobius"/>
    </source>
</evidence>
<proteinExistence type="predicted"/>
<feature type="transmembrane region" description="Helical" evidence="5">
    <location>
        <begin position="21"/>
        <end position="37"/>
    </location>
</feature>
<evidence type="ECO:0000256" key="1">
    <source>
        <dbReference type="ARBA" id="ARBA00004141"/>
    </source>
</evidence>
<feature type="transmembrane region" description="Helical" evidence="5">
    <location>
        <begin position="97"/>
        <end position="114"/>
    </location>
</feature>
<evidence type="ECO:0000256" key="4">
    <source>
        <dbReference type="ARBA" id="ARBA00023136"/>
    </source>
</evidence>
<feature type="transmembrane region" description="Helical" evidence="5">
    <location>
        <begin position="71"/>
        <end position="91"/>
    </location>
</feature>
<protein>
    <submittedName>
        <fullName evidence="7">FUSC family protein</fullName>
    </submittedName>
</protein>
<feature type="transmembrane region" description="Helical" evidence="5">
    <location>
        <begin position="144"/>
        <end position="165"/>
    </location>
</feature>
<feature type="transmembrane region" description="Helical" evidence="5">
    <location>
        <begin position="244"/>
        <end position="271"/>
    </location>
</feature>
<reference evidence="7 8" key="1">
    <citation type="journal article" date="2019" name="Int. J. Syst. Evol. Microbiol.">
        <title>The Global Catalogue of Microorganisms (GCM) 10K type strain sequencing project: providing services to taxonomists for standard genome sequencing and annotation.</title>
        <authorList>
            <consortium name="The Broad Institute Genomics Platform"/>
            <consortium name="The Broad Institute Genome Sequencing Center for Infectious Disease"/>
            <person name="Wu L."/>
            <person name="Ma J."/>
        </authorList>
    </citation>
    <scope>NUCLEOTIDE SEQUENCE [LARGE SCALE GENOMIC DNA]</scope>
    <source>
        <strain evidence="7 8">JCM 13319</strain>
    </source>
</reference>
<dbReference type="RefSeq" id="WP_346036906.1">
    <property type="nucleotide sequence ID" value="NZ_BAAALY010000016.1"/>
</dbReference>
<evidence type="ECO:0000313" key="8">
    <source>
        <dbReference type="Proteomes" id="UP001501791"/>
    </source>
</evidence>
<evidence type="ECO:0000259" key="6">
    <source>
        <dbReference type="Pfam" id="PF13515"/>
    </source>
</evidence>
<comment type="subcellular location">
    <subcellularLocation>
        <location evidence="1">Membrane</location>
        <topology evidence="1">Multi-pass membrane protein</topology>
    </subcellularLocation>
</comment>
<evidence type="ECO:0000256" key="2">
    <source>
        <dbReference type="ARBA" id="ARBA00022692"/>
    </source>
</evidence>
<feature type="transmembrane region" description="Helical" evidence="5">
    <location>
        <begin position="311"/>
        <end position="329"/>
    </location>
</feature>
<feature type="transmembrane region" description="Helical" evidence="5">
    <location>
        <begin position="277"/>
        <end position="299"/>
    </location>
</feature>
<feature type="transmembrane region" description="Helical" evidence="5">
    <location>
        <begin position="185"/>
        <end position="206"/>
    </location>
</feature>
<keyword evidence="3 5" id="KW-1133">Transmembrane helix</keyword>
<dbReference type="Pfam" id="PF13515">
    <property type="entry name" value="FUSC_2"/>
    <property type="match status" value="1"/>
</dbReference>
<comment type="caution">
    <text evidence="7">The sequence shown here is derived from an EMBL/GenBank/DDBJ whole genome shotgun (WGS) entry which is preliminary data.</text>
</comment>
<organism evidence="7 8">
    <name type="scientific">Brevibacterium picturae</name>
    <dbReference type="NCBI Taxonomy" id="260553"/>
    <lineage>
        <taxon>Bacteria</taxon>
        <taxon>Bacillati</taxon>
        <taxon>Actinomycetota</taxon>
        <taxon>Actinomycetes</taxon>
        <taxon>Micrococcales</taxon>
        <taxon>Brevibacteriaceae</taxon>
        <taxon>Brevibacterium</taxon>
    </lineage>
</organism>
<dbReference type="InterPro" id="IPR049453">
    <property type="entry name" value="Memb_transporter_dom"/>
</dbReference>
<dbReference type="Proteomes" id="UP001501791">
    <property type="component" value="Unassembled WGS sequence"/>
</dbReference>